<dbReference type="GO" id="GO:0009279">
    <property type="term" value="C:cell outer membrane"/>
    <property type="evidence" value="ECO:0007669"/>
    <property type="project" value="UniProtKB-SubCell"/>
</dbReference>
<sequence length="1108" mass="122070">MKQIYLRCWGVLLFFLMATAAYAQKPVTGTVTESSGLPLPGVSVTEKGTKNGTATNISGKFTISVKEGAVLVFSSIGMATKEVTVGASSVVNVTMSDNAEGLEEVLVTALGVKRDRKALGYATSTVKGDDLVKAGVPQNPFVALYGKAAGVGINIGSGGPTGGVNVNIRGAATLSVGSTNRPLFVVDGVPLFDEKTDMASRGFDPLNSFDYGSGINDLNAEDIESIDILKGAKATVLYGGQGLNGVVLITTKSGKKTKGFGITVSQQVTFDKPFTYIDFQNEYGSGTSQRLVAADSTMLRGTRVRKLPITRFSFGPRLDGSPVMLYDSVMGPYQAYPNNFIDFFRTAISPRTNVAVSGGGQFGSMRASYTNNTYKDVMQGFNQRNNTFSFNGNFNISPLATVELVSNLYSIKTKNRRPNIQGWVAAGLNRDYDYNWMKQFYRDADGYKRDLEPYGLSGLSPGMWAGQVSSILWDQNDNSDTDNKFHTVNSLKLSLQLNKEFSLISQASLDYTNTDYITENKILRLLPSRQGGKYNWNKRNTTQQQYQSMLKFEKDITNDLNVFAFAGGSYLKMSENRMYVGTGEMGLIYPDWYSIENADYTKWPGSDNRSKVQGLTRGTELLYSVFGSGTVSWKGTYYLELQARNDWSSTLLPGNRSYFYPGASFSWNFSNTLNIPKMEFGKLRLAWADVGGHVGIATGNRYFADPSFQTSQLPYPNGPIVVDGRKALLINDIKPFRKREFEVGFDSKWFKSHGVELDFSFYTNSIYNQIVGLEISPTSGWRTYNTNTGNTKNWGFEVFLKGSPLNSEKLRWDLSFTAANQYSKVVKLASGITTQVISANGGIRTVAEEGKPNGQIQGFDYKRDPNGNRIVSNSGGYVIDDTQYKTLGNINPKLYGGINSDFFVKGFNVHIGLDYKFGGTVFSYSNNYLMGNGVIKASLPFRDESQGGLAYYIDNTSGATVPWQHNQPAPATARDKVVYHDGMILDGVKEVNNGGNITYVKNDIITSAVTYYQSYISDNSTSWPPDRLFKNDYIKLREISLSYTLPKNISDKLKMQKLTITAAARNLGYLHKTLPNVDAEAALGAQGYIENSFYPSTRTFSLGLNLSF</sequence>
<feature type="chain" id="PRO_5012709601" evidence="8">
    <location>
        <begin position="24"/>
        <end position="1108"/>
    </location>
</feature>
<keyword evidence="11" id="KW-1185">Reference proteome</keyword>
<dbReference type="InterPro" id="IPR036942">
    <property type="entry name" value="Beta-barrel_TonB_sf"/>
</dbReference>
<dbReference type="NCBIfam" id="TIGR04056">
    <property type="entry name" value="OMP_RagA_SusC"/>
    <property type="match status" value="1"/>
</dbReference>
<dbReference type="Proteomes" id="UP000192756">
    <property type="component" value="Unassembled WGS sequence"/>
</dbReference>
<dbReference type="Gene3D" id="2.60.40.1120">
    <property type="entry name" value="Carboxypeptidase-like, regulatory domain"/>
    <property type="match status" value="1"/>
</dbReference>
<name>A0A1W2A8Y9_9SPHI</name>
<evidence type="ECO:0000259" key="9">
    <source>
        <dbReference type="Pfam" id="PF07715"/>
    </source>
</evidence>
<gene>
    <name evidence="10" type="ORF">SAMN04488524_1252</name>
</gene>
<evidence type="ECO:0000313" key="11">
    <source>
        <dbReference type="Proteomes" id="UP000192756"/>
    </source>
</evidence>
<feature type="domain" description="TonB-dependent receptor plug" evidence="9">
    <location>
        <begin position="120"/>
        <end position="246"/>
    </location>
</feature>
<dbReference type="InterPro" id="IPR012910">
    <property type="entry name" value="Plug_dom"/>
</dbReference>
<dbReference type="InterPro" id="IPR039426">
    <property type="entry name" value="TonB-dep_rcpt-like"/>
</dbReference>
<comment type="subcellular location">
    <subcellularLocation>
        <location evidence="1 7">Cell outer membrane</location>
        <topology evidence="1 7">Multi-pass membrane protein</topology>
    </subcellularLocation>
</comment>
<keyword evidence="8" id="KW-0732">Signal</keyword>
<dbReference type="AlphaFoldDB" id="A0A1W2A8Y9"/>
<evidence type="ECO:0000256" key="8">
    <source>
        <dbReference type="SAM" id="SignalP"/>
    </source>
</evidence>
<dbReference type="OrthoDB" id="9768177at2"/>
<evidence type="ECO:0000256" key="5">
    <source>
        <dbReference type="ARBA" id="ARBA00023136"/>
    </source>
</evidence>
<dbReference type="InterPro" id="IPR037066">
    <property type="entry name" value="Plug_dom_sf"/>
</dbReference>
<dbReference type="InterPro" id="IPR023996">
    <property type="entry name" value="TonB-dep_OMP_SusC/RagA"/>
</dbReference>
<dbReference type="InterPro" id="IPR023997">
    <property type="entry name" value="TonB-dep_OMP_SusC/RagA_CS"/>
</dbReference>
<dbReference type="Pfam" id="PF13715">
    <property type="entry name" value="CarbopepD_reg_2"/>
    <property type="match status" value="1"/>
</dbReference>
<dbReference type="EMBL" id="FWXT01000001">
    <property type="protein sequence ID" value="SMC57110.1"/>
    <property type="molecule type" value="Genomic_DNA"/>
</dbReference>
<evidence type="ECO:0000256" key="1">
    <source>
        <dbReference type="ARBA" id="ARBA00004571"/>
    </source>
</evidence>
<protein>
    <submittedName>
        <fullName evidence="10">Iron complex outermembrane recepter protein</fullName>
    </submittedName>
</protein>
<accession>A0A1W2A8Y9</accession>
<dbReference type="Pfam" id="PF07715">
    <property type="entry name" value="Plug"/>
    <property type="match status" value="1"/>
</dbReference>
<organism evidence="10 11">
    <name type="scientific">Pedobacter africanus</name>
    <dbReference type="NCBI Taxonomy" id="151894"/>
    <lineage>
        <taxon>Bacteria</taxon>
        <taxon>Pseudomonadati</taxon>
        <taxon>Bacteroidota</taxon>
        <taxon>Sphingobacteriia</taxon>
        <taxon>Sphingobacteriales</taxon>
        <taxon>Sphingobacteriaceae</taxon>
        <taxon>Pedobacter</taxon>
    </lineage>
</organism>
<evidence type="ECO:0000256" key="3">
    <source>
        <dbReference type="ARBA" id="ARBA00022452"/>
    </source>
</evidence>
<keyword evidence="2 7" id="KW-0813">Transport</keyword>
<dbReference type="PROSITE" id="PS52016">
    <property type="entry name" value="TONB_DEPENDENT_REC_3"/>
    <property type="match status" value="1"/>
</dbReference>
<evidence type="ECO:0000256" key="6">
    <source>
        <dbReference type="ARBA" id="ARBA00023237"/>
    </source>
</evidence>
<evidence type="ECO:0000256" key="2">
    <source>
        <dbReference type="ARBA" id="ARBA00022448"/>
    </source>
</evidence>
<proteinExistence type="inferred from homology"/>
<dbReference type="RefSeq" id="WP_084237506.1">
    <property type="nucleotide sequence ID" value="NZ_FWXT01000001.1"/>
</dbReference>
<dbReference type="STRING" id="151894.SAMN04488524_1252"/>
<reference evidence="11" key="1">
    <citation type="submission" date="2017-04" db="EMBL/GenBank/DDBJ databases">
        <authorList>
            <person name="Varghese N."/>
            <person name="Submissions S."/>
        </authorList>
    </citation>
    <scope>NUCLEOTIDE SEQUENCE [LARGE SCALE GENOMIC DNA]</scope>
    <source>
        <strain evidence="11">DSM 12126</strain>
    </source>
</reference>
<keyword evidence="6 7" id="KW-0998">Cell outer membrane</keyword>
<evidence type="ECO:0000313" key="10">
    <source>
        <dbReference type="EMBL" id="SMC57110.1"/>
    </source>
</evidence>
<keyword evidence="4 7" id="KW-0812">Transmembrane</keyword>
<dbReference type="Gene3D" id="2.40.170.20">
    <property type="entry name" value="TonB-dependent receptor, beta-barrel domain"/>
    <property type="match status" value="1"/>
</dbReference>
<dbReference type="SUPFAM" id="SSF56935">
    <property type="entry name" value="Porins"/>
    <property type="match status" value="1"/>
</dbReference>
<dbReference type="NCBIfam" id="TIGR04057">
    <property type="entry name" value="SusC_RagA_signa"/>
    <property type="match status" value="1"/>
</dbReference>
<dbReference type="InterPro" id="IPR008969">
    <property type="entry name" value="CarboxyPept-like_regulatory"/>
</dbReference>
<keyword evidence="3 7" id="KW-1134">Transmembrane beta strand</keyword>
<keyword evidence="5 7" id="KW-0472">Membrane</keyword>
<dbReference type="Gene3D" id="2.170.130.10">
    <property type="entry name" value="TonB-dependent receptor, plug domain"/>
    <property type="match status" value="1"/>
</dbReference>
<comment type="similarity">
    <text evidence="7">Belongs to the TonB-dependent receptor family.</text>
</comment>
<dbReference type="SUPFAM" id="SSF49464">
    <property type="entry name" value="Carboxypeptidase regulatory domain-like"/>
    <property type="match status" value="1"/>
</dbReference>
<feature type="signal peptide" evidence="8">
    <location>
        <begin position="1"/>
        <end position="23"/>
    </location>
</feature>
<evidence type="ECO:0000256" key="7">
    <source>
        <dbReference type="PROSITE-ProRule" id="PRU01360"/>
    </source>
</evidence>
<evidence type="ECO:0000256" key="4">
    <source>
        <dbReference type="ARBA" id="ARBA00022692"/>
    </source>
</evidence>